<evidence type="ECO:0000313" key="3">
    <source>
        <dbReference type="Proteomes" id="UP000644115"/>
    </source>
</evidence>
<dbReference type="Gene3D" id="1.10.150.650">
    <property type="match status" value="1"/>
</dbReference>
<dbReference type="InterPro" id="IPR052018">
    <property type="entry name" value="PHP_domain"/>
</dbReference>
<dbReference type="GO" id="GO:0035312">
    <property type="term" value="F:5'-3' DNA exonuclease activity"/>
    <property type="evidence" value="ECO:0007669"/>
    <property type="project" value="TreeGrafter"/>
</dbReference>
<sequence>MSKYRVDFHIHTKFSDGQASPAEIVDAAKALGYHQIAITDHDGIDGLPEALEEGRRVDLTVIPGMELATETASGTELHILGYGMDLADKTLLAAMKELSRRRAARNTKLIAALQEMGYDISEEELRKIQPNDYIGKPVIARALIAKGYASSIPEVFQSKKMLGSETALAIKKEKLSASDAVKLIRESGGLPVLAHPIQAKKIGTPGSREFYQNMEGIVENLVSCGLGGLECFHPDQDEKQSLRFVQMAQKYDLCITRGSDFHGKDFAEAEDTAQIEETKLIGLDVK</sequence>
<dbReference type="InterPro" id="IPR003141">
    <property type="entry name" value="Pol/His_phosphatase_N"/>
</dbReference>
<reference evidence="2" key="1">
    <citation type="submission" date="2020-08" db="EMBL/GenBank/DDBJ databases">
        <authorList>
            <person name="Liu C."/>
            <person name="Sun Q."/>
        </authorList>
    </citation>
    <scope>NUCLEOTIDE SEQUENCE</scope>
    <source>
        <strain evidence="2">BX16</strain>
    </source>
</reference>
<feature type="domain" description="Polymerase/histidinol phosphatase N-terminal" evidence="1">
    <location>
        <begin position="6"/>
        <end position="71"/>
    </location>
</feature>
<gene>
    <name evidence="2" type="ORF">H8876_06765</name>
</gene>
<dbReference type="InterPro" id="IPR004013">
    <property type="entry name" value="PHP_dom"/>
</dbReference>
<keyword evidence="3" id="KW-1185">Reference proteome</keyword>
<dbReference type="AlphaFoldDB" id="A0A923NE34"/>
<dbReference type="RefSeq" id="WP_249287098.1">
    <property type="nucleotide sequence ID" value="NZ_JACRWC010000086.1"/>
</dbReference>
<organism evidence="2 3">
    <name type="scientific">Lentihominibacter faecis</name>
    <dbReference type="NCBI Taxonomy" id="2764712"/>
    <lineage>
        <taxon>Bacteria</taxon>
        <taxon>Bacillati</taxon>
        <taxon>Bacillota</taxon>
        <taxon>Clostridia</taxon>
        <taxon>Peptostreptococcales</taxon>
        <taxon>Anaerovoracaceae</taxon>
        <taxon>Lentihominibacter</taxon>
    </lineage>
</organism>
<dbReference type="GO" id="GO:0004534">
    <property type="term" value="F:5'-3' RNA exonuclease activity"/>
    <property type="evidence" value="ECO:0007669"/>
    <property type="project" value="TreeGrafter"/>
</dbReference>
<proteinExistence type="predicted"/>
<dbReference type="SMART" id="SM00481">
    <property type="entry name" value="POLIIIAc"/>
    <property type="match status" value="1"/>
</dbReference>
<protein>
    <submittedName>
        <fullName evidence="2">PHP domain-containing protein</fullName>
    </submittedName>
</protein>
<dbReference type="InterPro" id="IPR016195">
    <property type="entry name" value="Pol/histidinol_Pase-like"/>
</dbReference>
<accession>A0A923NE34</accession>
<evidence type="ECO:0000313" key="2">
    <source>
        <dbReference type="EMBL" id="MBC5999699.1"/>
    </source>
</evidence>
<dbReference type="PANTHER" id="PTHR42924">
    <property type="entry name" value="EXONUCLEASE"/>
    <property type="match status" value="1"/>
</dbReference>
<evidence type="ECO:0000259" key="1">
    <source>
        <dbReference type="SMART" id="SM00481"/>
    </source>
</evidence>
<comment type="caution">
    <text evidence="2">The sequence shown here is derived from an EMBL/GenBank/DDBJ whole genome shotgun (WGS) entry which is preliminary data.</text>
</comment>
<dbReference type="SUPFAM" id="SSF89550">
    <property type="entry name" value="PHP domain-like"/>
    <property type="match status" value="1"/>
</dbReference>
<dbReference type="EMBL" id="JACRWC010000086">
    <property type="protein sequence ID" value="MBC5999699.1"/>
    <property type="molecule type" value="Genomic_DNA"/>
</dbReference>
<dbReference type="Gene3D" id="3.20.20.140">
    <property type="entry name" value="Metal-dependent hydrolases"/>
    <property type="match status" value="1"/>
</dbReference>
<dbReference type="Pfam" id="PF02811">
    <property type="entry name" value="PHP"/>
    <property type="match status" value="1"/>
</dbReference>
<dbReference type="PANTHER" id="PTHR42924:SF3">
    <property type="entry name" value="POLYMERASE_HISTIDINOL PHOSPHATASE N-TERMINAL DOMAIN-CONTAINING PROTEIN"/>
    <property type="match status" value="1"/>
</dbReference>
<dbReference type="CDD" id="cd07438">
    <property type="entry name" value="PHP_HisPPase_AMP"/>
    <property type="match status" value="1"/>
</dbReference>
<dbReference type="Proteomes" id="UP000644115">
    <property type="component" value="Unassembled WGS sequence"/>
</dbReference>
<name>A0A923NE34_9FIRM</name>